<evidence type="ECO:0000313" key="3">
    <source>
        <dbReference type="Proteomes" id="UP000887013"/>
    </source>
</evidence>
<protein>
    <submittedName>
        <fullName evidence="2">Uncharacterized protein</fullName>
    </submittedName>
</protein>
<sequence length="125" mass="14101">MNFGRDKSFPQTINDFHPPQALNGPPKAKQFTFLEKTESATSLVQSANETEIALRARSVFINNTTTIFKATVSISGLVSARLGYAPPWHWRYHDLGKSLSSPRGRLVPLLRQRDGGFRHFYKHSS</sequence>
<dbReference type="AlphaFoldDB" id="A0A8X6MT60"/>
<gene>
    <name evidence="2" type="ORF">NPIL_684411</name>
</gene>
<evidence type="ECO:0000256" key="1">
    <source>
        <dbReference type="SAM" id="MobiDB-lite"/>
    </source>
</evidence>
<name>A0A8X6MT60_NEPPI</name>
<feature type="region of interest" description="Disordered" evidence="1">
    <location>
        <begin position="1"/>
        <end position="27"/>
    </location>
</feature>
<reference evidence="2" key="1">
    <citation type="submission" date="2020-08" db="EMBL/GenBank/DDBJ databases">
        <title>Multicomponent nature underlies the extraordinary mechanical properties of spider dragline silk.</title>
        <authorList>
            <person name="Kono N."/>
            <person name="Nakamura H."/>
            <person name="Mori M."/>
            <person name="Yoshida Y."/>
            <person name="Ohtoshi R."/>
            <person name="Malay A.D."/>
            <person name="Moran D.A.P."/>
            <person name="Tomita M."/>
            <person name="Numata K."/>
            <person name="Arakawa K."/>
        </authorList>
    </citation>
    <scope>NUCLEOTIDE SEQUENCE</scope>
</reference>
<organism evidence="2 3">
    <name type="scientific">Nephila pilipes</name>
    <name type="common">Giant wood spider</name>
    <name type="synonym">Nephila maculata</name>
    <dbReference type="NCBI Taxonomy" id="299642"/>
    <lineage>
        <taxon>Eukaryota</taxon>
        <taxon>Metazoa</taxon>
        <taxon>Ecdysozoa</taxon>
        <taxon>Arthropoda</taxon>
        <taxon>Chelicerata</taxon>
        <taxon>Arachnida</taxon>
        <taxon>Araneae</taxon>
        <taxon>Araneomorphae</taxon>
        <taxon>Entelegynae</taxon>
        <taxon>Araneoidea</taxon>
        <taxon>Nephilidae</taxon>
        <taxon>Nephila</taxon>
    </lineage>
</organism>
<keyword evidence="3" id="KW-1185">Reference proteome</keyword>
<dbReference type="Proteomes" id="UP000887013">
    <property type="component" value="Unassembled WGS sequence"/>
</dbReference>
<dbReference type="EMBL" id="BMAW01050684">
    <property type="protein sequence ID" value="GFS76557.1"/>
    <property type="molecule type" value="Genomic_DNA"/>
</dbReference>
<proteinExistence type="predicted"/>
<accession>A0A8X6MT60</accession>
<comment type="caution">
    <text evidence="2">The sequence shown here is derived from an EMBL/GenBank/DDBJ whole genome shotgun (WGS) entry which is preliminary data.</text>
</comment>
<evidence type="ECO:0000313" key="2">
    <source>
        <dbReference type="EMBL" id="GFS76557.1"/>
    </source>
</evidence>